<feature type="region of interest" description="Disordered" evidence="1">
    <location>
        <begin position="75"/>
        <end position="98"/>
    </location>
</feature>
<gene>
    <name evidence="2" type="ORF">AKAW2_50901A</name>
    <name evidence="3" type="ORF">RIB2604_03101490</name>
</gene>
<dbReference type="KEGG" id="aluc:AKAW2_50901A"/>
<proteinExistence type="predicted"/>
<evidence type="ECO:0000256" key="1">
    <source>
        <dbReference type="SAM" id="MobiDB-lite"/>
    </source>
</evidence>
<dbReference type="GeneID" id="64961881"/>
<reference evidence="4" key="2">
    <citation type="submission" date="2016-02" db="EMBL/GenBank/DDBJ databases">
        <title>Genome sequencing of Aspergillus luchuensis NBRC 4314.</title>
        <authorList>
            <person name="Yamada O."/>
        </authorList>
    </citation>
    <scope>NUCLEOTIDE SEQUENCE [LARGE SCALE GENOMIC DNA]</scope>
    <source>
        <strain evidence="4">RIB 2604</strain>
    </source>
</reference>
<dbReference type="OrthoDB" id="4503193at2759"/>
<dbReference type="EMBL" id="BCWF01000030">
    <property type="protein sequence ID" value="GAT29815.1"/>
    <property type="molecule type" value="Genomic_DNA"/>
</dbReference>
<evidence type="ECO:0000313" key="4">
    <source>
        <dbReference type="Proteomes" id="UP000075230"/>
    </source>
</evidence>
<feature type="compositionally biased region" description="Basic and acidic residues" evidence="1">
    <location>
        <begin position="18"/>
        <end position="30"/>
    </location>
</feature>
<protein>
    <submittedName>
        <fullName evidence="3">Uncharacterized protein</fullName>
    </submittedName>
</protein>
<organism evidence="3 4">
    <name type="scientific">Aspergillus kawachii</name>
    <name type="common">White koji mold</name>
    <name type="synonym">Aspergillus awamori var. kawachi</name>
    <dbReference type="NCBI Taxonomy" id="1069201"/>
    <lineage>
        <taxon>Eukaryota</taxon>
        <taxon>Fungi</taxon>
        <taxon>Dikarya</taxon>
        <taxon>Ascomycota</taxon>
        <taxon>Pezizomycotina</taxon>
        <taxon>Eurotiomycetes</taxon>
        <taxon>Eurotiomycetidae</taxon>
        <taxon>Eurotiales</taxon>
        <taxon>Aspergillaceae</taxon>
        <taxon>Aspergillus</taxon>
        <taxon>Aspergillus subgen. Circumdati</taxon>
    </lineage>
</organism>
<evidence type="ECO:0000313" key="3">
    <source>
        <dbReference type="EMBL" id="GAT29815.1"/>
    </source>
</evidence>
<reference evidence="2" key="3">
    <citation type="submission" date="2021-01" db="EMBL/GenBank/DDBJ databases">
        <authorList>
            <consortium name="Aspergillus luchuensis mut. kawachii IFO 4304 genome sequencing consortium"/>
            <person name="Kazuki M."/>
            <person name="Futagami T."/>
        </authorList>
    </citation>
    <scope>NUCLEOTIDE SEQUENCE</scope>
    <source>
        <strain evidence="2">IFO 4308</strain>
    </source>
</reference>
<reference evidence="3 4" key="1">
    <citation type="journal article" date="2016" name="DNA Res.">
        <title>Genome sequence of Aspergillus luchuensis NBRC 4314.</title>
        <authorList>
            <person name="Yamada O."/>
            <person name="Machida M."/>
            <person name="Hosoyama A."/>
            <person name="Goto M."/>
            <person name="Takahashi T."/>
            <person name="Futagami T."/>
            <person name="Yamagata Y."/>
            <person name="Takeuchi M."/>
            <person name="Kobayashi T."/>
            <person name="Koike H."/>
            <person name="Abe K."/>
            <person name="Asai K."/>
            <person name="Arita M."/>
            <person name="Fujita N."/>
            <person name="Fukuda K."/>
            <person name="Higa K."/>
            <person name="Horikawa H."/>
            <person name="Ishikawa T."/>
            <person name="Jinno K."/>
            <person name="Kato Y."/>
            <person name="Kirimura K."/>
            <person name="Mizutani O."/>
            <person name="Nakasone K."/>
            <person name="Sano M."/>
            <person name="Shiraishi Y."/>
            <person name="Tsukahara M."/>
            <person name="Gomi K."/>
        </authorList>
    </citation>
    <scope>NUCLEOTIDE SEQUENCE [LARGE SCALE GENOMIC DNA]</scope>
    <source>
        <strain evidence="3 4">RIB 2604</strain>
    </source>
</reference>
<reference evidence="2" key="4">
    <citation type="submission" date="2021-02" db="EMBL/GenBank/DDBJ databases">
        <title>Aspergillus luchuensis mut. kawachii IFO 4304 genome sequence.</title>
        <authorList>
            <person name="Mori K."/>
            <person name="Kadooka C."/>
            <person name="Goto M."/>
            <person name="Futagami T."/>
        </authorList>
    </citation>
    <scope>NUCLEOTIDE SEQUENCE</scope>
    <source>
        <strain evidence="2">IFO 4308</strain>
    </source>
</reference>
<dbReference type="Proteomes" id="UP000661280">
    <property type="component" value="Chromosome 5"/>
</dbReference>
<dbReference type="RefSeq" id="XP_041544322.1">
    <property type="nucleotide sequence ID" value="XM_041690771.1"/>
</dbReference>
<dbReference type="AlphaFoldDB" id="A0A146FWH0"/>
<dbReference type="VEuPathDB" id="FungiDB:ASPFODRAFT_210678"/>
<feature type="region of interest" description="Disordered" evidence="1">
    <location>
        <begin position="1"/>
        <end position="49"/>
    </location>
</feature>
<accession>A0A146FWH0</accession>
<keyword evidence="5" id="KW-1185">Reference proteome</keyword>
<evidence type="ECO:0000313" key="2">
    <source>
        <dbReference type="EMBL" id="BCS00560.1"/>
    </source>
</evidence>
<sequence length="98" mass="10612">MADLGYDSLSPLVNGEARNSDTMKRPDDMGAQRSSGMGNMSTAPEPRANFDAHEGMNLQLLDTGAEFPAQMCDARPIDNLNDNNVRDFSSKGETSETL</sequence>
<dbReference type="EMBL" id="AP024429">
    <property type="protein sequence ID" value="BCS00560.1"/>
    <property type="molecule type" value="Genomic_DNA"/>
</dbReference>
<name>A0A146FWH0_ASPKA</name>
<feature type="compositionally biased region" description="Polar residues" evidence="1">
    <location>
        <begin position="32"/>
        <end position="42"/>
    </location>
</feature>
<evidence type="ECO:0000313" key="5">
    <source>
        <dbReference type="Proteomes" id="UP000661280"/>
    </source>
</evidence>
<dbReference type="Proteomes" id="UP000075230">
    <property type="component" value="Unassembled WGS sequence"/>
</dbReference>
<feature type="compositionally biased region" description="Basic and acidic residues" evidence="1">
    <location>
        <begin position="84"/>
        <end position="98"/>
    </location>
</feature>